<proteinExistence type="predicted"/>
<comment type="caution">
    <text evidence="2">The sequence shown here is derived from an EMBL/GenBank/DDBJ whole genome shotgun (WGS) entry which is preliminary data.</text>
</comment>
<evidence type="ECO:0000313" key="2">
    <source>
        <dbReference type="EMBL" id="MED6272214.1"/>
    </source>
</evidence>
<keyword evidence="3" id="KW-1185">Reference proteome</keyword>
<feature type="compositionally biased region" description="Polar residues" evidence="1">
    <location>
        <begin position="85"/>
        <end position="95"/>
    </location>
</feature>
<reference evidence="2 3" key="1">
    <citation type="submission" date="2021-06" db="EMBL/GenBank/DDBJ databases">
        <authorList>
            <person name="Palmer J.M."/>
        </authorList>
    </citation>
    <scope>NUCLEOTIDE SEQUENCE [LARGE SCALE GENOMIC DNA]</scope>
    <source>
        <strain evidence="2 3">CL_MEX2019</strain>
        <tissue evidence="2">Muscle</tissue>
    </source>
</reference>
<sequence>MKGAERNTRELGKMWEEKAVREGRLKSISQSELFFHQHNPHGFEEGDVHASILTRNVCSAQEGAAALCALRLQLFWCLQNQLRLSSEGNSSAQQTKTKRHCTKSQRLKGFSVKQKRSWCDKRKQHNPPRH</sequence>
<protein>
    <submittedName>
        <fullName evidence="2">Uncharacterized protein</fullName>
    </submittedName>
</protein>
<evidence type="ECO:0000256" key="1">
    <source>
        <dbReference type="SAM" id="MobiDB-lite"/>
    </source>
</evidence>
<name>A0ABU7DEB5_9TELE</name>
<feature type="compositionally biased region" description="Basic residues" evidence="1">
    <location>
        <begin position="96"/>
        <end position="106"/>
    </location>
</feature>
<organism evidence="2 3">
    <name type="scientific">Characodon lateralis</name>
    <dbReference type="NCBI Taxonomy" id="208331"/>
    <lineage>
        <taxon>Eukaryota</taxon>
        <taxon>Metazoa</taxon>
        <taxon>Chordata</taxon>
        <taxon>Craniata</taxon>
        <taxon>Vertebrata</taxon>
        <taxon>Euteleostomi</taxon>
        <taxon>Actinopterygii</taxon>
        <taxon>Neopterygii</taxon>
        <taxon>Teleostei</taxon>
        <taxon>Neoteleostei</taxon>
        <taxon>Acanthomorphata</taxon>
        <taxon>Ovalentaria</taxon>
        <taxon>Atherinomorphae</taxon>
        <taxon>Cyprinodontiformes</taxon>
        <taxon>Goodeidae</taxon>
        <taxon>Characodon</taxon>
    </lineage>
</organism>
<gene>
    <name evidence="2" type="ORF">CHARACLAT_027857</name>
</gene>
<accession>A0ABU7DEB5</accession>
<evidence type="ECO:0000313" key="3">
    <source>
        <dbReference type="Proteomes" id="UP001352852"/>
    </source>
</evidence>
<feature type="region of interest" description="Disordered" evidence="1">
    <location>
        <begin position="85"/>
        <end position="130"/>
    </location>
</feature>
<dbReference type="EMBL" id="JAHUTJ010019992">
    <property type="protein sequence ID" value="MED6272214.1"/>
    <property type="molecule type" value="Genomic_DNA"/>
</dbReference>
<dbReference type="Proteomes" id="UP001352852">
    <property type="component" value="Unassembled WGS sequence"/>
</dbReference>